<evidence type="ECO:0000259" key="6">
    <source>
        <dbReference type="PROSITE" id="PS50853"/>
    </source>
</evidence>
<dbReference type="InterPro" id="IPR002884">
    <property type="entry name" value="P_dom"/>
</dbReference>
<dbReference type="Pfam" id="PF18911">
    <property type="entry name" value="PKD_4"/>
    <property type="match status" value="1"/>
</dbReference>
<dbReference type="CDD" id="cd00063">
    <property type="entry name" value="FN3"/>
    <property type="match status" value="2"/>
</dbReference>
<comment type="caution">
    <text evidence="8">The sequence shown here is derived from an EMBL/GenBank/DDBJ whole genome shotgun (WGS) entry which is preliminary data.</text>
</comment>
<keyword evidence="4" id="KW-1015">Disulfide bond</keyword>
<dbReference type="RefSeq" id="WP_341683081.1">
    <property type="nucleotide sequence ID" value="NZ_JBBYHT010000003.1"/>
</dbReference>
<dbReference type="InterPro" id="IPR022409">
    <property type="entry name" value="PKD/Chitinase_dom"/>
</dbReference>
<dbReference type="Pfam" id="PF00041">
    <property type="entry name" value="fn3"/>
    <property type="match status" value="1"/>
</dbReference>
<dbReference type="PROSITE" id="PS50093">
    <property type="entry name" value="PKD"/>
    <property type="match status" value="1"/>
</dbReference>
<dbReference type="SUPFAM" id="SSF49265">
    <property type="entry name" value="Fibronectin type III"/>
    <property type="match status" value="1"/>
</dbReference>
<dbReference type="Proteomes" id="UP001393056">
    <property type="component" value="Unassembled WGS sequence"/>
</dbReference>
<dbReference type="SMART" id="SM00060">
    <property type="entry name" value="FN3"/>
    <property type="match status" value="2"/>
</dbReference>
<keyword evidence="1" id="KW-0645">Protease</keyword>
<protein>
    <submittedName>
        <fullName evidence="8">T9SS type B sorting domain-containing protein</fullName>
    </submittedName>
</protein>
<dbReference type="SUPFAM" id="SSF49299">
    <property type="entry name" value="PKD domain"/>
    <property type="match status" value="1"/>
</dbReference>
<feature type="domain" description="PKD" evidence="5">
    <location>
        <begin position="650"/>
        <end position="710"/>
    </location>
</feature>
<dbReference type="InterPro" id="IPR008979">
    <property type="entry name" value="Galactose-bd-like_sf"/>
</dbReference>
<evidence type="ECO:0000256" key="4">
    <source>
        <dbReference type="ARBA" id="ARBA00023157"/>
    </source>
</evidence>
<feature type="domain" description="P/Homo B" evidence="7">
    <location>
        <begin position="732"/>
        <end position="914"/>
    </location>
</feature>
<reference evidence="8 9" key="1">
    <citation type="submission" date="2024-04" db="EMBL/GenBank/DDBJ databases">
        <title>Flavobacterium sp. DGU41 16S ribosomal RNA gene Genome sequencing and assembly.</title>
        <authorList>
            <person name="Park S."/>
        </authorList>
    </citation>
    <scope>NUCLEOTIDE SEQUENCE [LARGE SCALE GENOMIC DNA]</scope>
    <source>
        <strain evidence="8 9">DGU41</strain>
    </source>
</reference>
<dbReference type="CDD" id="cd00041">
    <property type="entry name" value="CUB"/>
    <property type="match status" value="2"/>
</dbReference>
<keyword evidence="9" id="KW-1185">Reference proteome</keyword>
<organism evidence="8 9">
    <name type="scientific">Flavobacterium helocola</name>
    <dbReference type="NCBI Taxonomy" id="3139139"/>
    <lineage>
        <taxon>Bacteria</taxon>
        <taxon>Pseudomonadati</taxon>
        <taxon>Bacteroidota</taxon>
        <taxon>Flavobacteriia</taxon>
        <taxon>Flavobacteriales</taxon>
        <taxon>Flavobacteriaceae</taxon>
        <taxon>Flavobacterium</taxon>
    </lineage>
</organism>
<evidence type="ECO:0000313" key="8">
    <source>
        <dbReference type="EMBL" id="MEL1248146.1"/>
    </source>
</evidence>
<dbReference type="InterPro" id="IPR035914">
    <property type="entry name" value="Sperma_CUB_dom_sf"/>
</dbReference>
<dbReference type="SUPFAM" id="SSF49854">
    <property type="entry name" value="Spermadhesin, CUB domain"/>
    <property type="match status" value="2"/>
</dbReference>
<evidence type="ECO:0000259" key="7">
    <source>
        <dbReference type="PROSITE" id="PS51829"/>
    </source>
</evidence>
<dbReference type="InterPro" id="IPR035986">
    <property type="entry name" value="PKD_dom_sf"/>
</dbReference>
<name>A0ABU9I6V9_9FLAO</name>
<dbReference type="CDD" id="cd00146">
    <property type="entry name" value="PKD"/>
    <property type="match status" value="1"/>
</dbReference>
<dbReference type="InterPro" id="IPR000859">
    <property type="entry name" value="CUB_dom"/>
</dbReference>
<dbReference type="Pfam" id="PF13585">
    <property type="entry name" value="CHU_C"/>
    <property type="match status" value="1"/>
</dbReference>
<dbReference type="PANTHER" id="PTHR24251">
    <property type="entry name" value="OVOCHYMASE-RELATED"/>
    <property type="match status" value="1"/>
</dbReference>
<keyword evidence="3" id="KW-0378">Hydrolase</keyword>
<dbReference type="Gene3D" id="2.60.40.10">
    <property type="entry name" value="Immunoglobulins"/>
    <property type="match status" value="3"/>
</dbReference>
<dbReference type="PANTHER" id="PTHR24251:SF30">
    <property type="entry name" value="MEMBRANE FRIZZLED-RELATED PROTEIN"/>
    <property type="match status" value="1"/>
</dbReference>
<dbReference type="SMART" id="SM00089">
    <property type="entry name" value="PKD"/>
    <property type="match status" value="2"/>
</dbReference>
<dbReference type="SUPFAM" id="SSF49785">
    <property type="entry name" value="Galactose-binding domain-like"/>
    <property type="match status" value="1"/>
</dbReference>
<dbReference type="NCBIfam" id="TIGR04131">
    <property type="entry name" value="Bac_Flav_CTERM"/>
    <property type="match status" value="1"/>
</dbReference>
<dbReference type="EMBL" id="JBBYHT010000003">
    <property type="protein sequence ID" value="MEL1248146.1"/>
    <property type="molecule type" value="Genomic_DNA"/>
</dbReference>
<dbReference type="InterPro" id="IPR036116">
    <property type="entry name" value="FN3_sf"/>
</dbReference>
<dbReference type="InterPro" id="IPR026341">
    <property type="entry name" value="T9SS_type_B"/>
</dbReference>
<keyword evidence="2" id="KW-0677">Repeat</keyword>
<evidence type="ECO:0000259" key="5">
    <source>
        <dbReference type="PROSITE" id="PS50093"/>
    </source>
</evidence>
<gene>
    <name evidence="8" type="ORF">AAEO58_08825</name>
</gene>
<evidence type="ECO:0000256" key="2">
    <source>
        <dbReference type="ARBA" id="ARBA00022737"/>
    </source>
</evidence>
<dbReference type="NCBIfam" id="NF038128">
    <property type="entry name" value="choice_anch_J"/>
    <property type="match status" value="1"/>
</dbReference>
<dbReference type="InterPro" id="IPR000601">
    <property type="entry name" value="PKD_dom"/>
</dbReference>
<dbReference type="Gene3D" id="2.60.120.260">
    <property type="entry name" value="Galactose-binding domain-like"/>
    <property type="match status" value="1"/>
</dbReference>
<dbReference type="Pfam" id="PF00431">
    <property type="entry name" value="CUB"/>
    <property type="match status" value="1"/>
</dbReference>
<dbReference type="PROSITE" id="PS50853">
    <property type="entry name" value="FN3"/>
    <property type="match status" value="2"/>
</dbReference>
<accession>A0ABU9I6V9</accession>
<dbReference type="Pfam" id="PF07675">
    <property type="entry name" value="Cleaved_Adhesin"/>
    <property type="match status" value="1"/>
</dbReference>
<evidence type="ECO:0000313" key="9">
    <source>
        <dbReference type="Proteomes" id="UP001393056"/>
    </source>
</evidence>
<dbReference type="Gene3D" id="2.60.120.290">
    <property type="entry name" value="Spermadhesin, CUB domain"/>
    <property type="match status" value="2"/>
</dbReference>
<evidence type="ECO:0000256" key="1">
    <source>
        <dbReference type="ARBA" id="ARBA00022670"/>
    </source>
</evidence>
<dbReference type="InterPro" id="IPR003961">
    <property type="entry name" value="FN3_dom"/>
</dbReference>
<sequence>MKRILLFIMTFFSIFGYAQFSEGFEGATFPPAGWVVEDNAIGTAQSWGITTATGFGWVYQGARSAMVNRDNGTTSTGLAQDWLITPQVTVPANGQIRFYARSGSNGEQGSIYKVMLSTTTQNRAAFTTTLATYTELEIQNLPFEQIVILLNAYAGQNVYFAFVMEVNNGLGDRWIIDNVKVDQQCLTPTGLNVTPFSTTADLSWTSPNPAGPWQIEYGPQGFVPGTGTIVNVTTNTHTLTGLSPLVSYSYYVRTVCEADNVSPWSVVRSFTTTVAPPICGGNFVDPGGATGEYGNNFNNTATPVVICPTNPGEIVTVTFSSFNTEQNWDALYVYDGPNTASPLIASGNPAGNVPGGLAGGYWGTTIPGPFTSSHPSGCLTFVFRSDGSGTRDGWISNISCSTCPPPSRINLVSSTANSLAVSWVNVAPLATSFEVIWLPAGSAPPNATSIGQIVTGNSYTITGLTSDTAYDVYVRPICGATTGNWSVDATFSTQPDYCGGDHFYDLGGPTGNYPDSITAANGTTTICPENAGEVVTVYFNSFNLVSSINDSLTIYDGDSATGTPVGTYFGTNIIPSYTATSPTGCLTFVFVSNASQNAPGWDATILCGPPCPSITSVLDSSLPASGAQDVIRVCQNQTVSFTGSGVFAASGTGATYLWDFGDGTTAPGQTVSHAYTTEGIYLVNLFITDANGCRNSNRLNQLVYVSTTPTFTSTVSDNEICLGQSATITASATPVTFTKECAPPVSGTTFLPDGSGVSYQTSIPVDCFPFGSTITSASQITSVCINMEHSFLGDLEIRLVSPTGQSIILKAYPGGGGTYLGCPLDDPTVGPGTGRLYCFTPTAVGLMVAGPTSNCGTPNGASINAGNYAPVQPFTNLIGSDLNGNWSLVITDNLGIDNGYIFDWSINFDSSLIPVDYQFTPVITSTNWTPNPDITNISGNQITVTPTTVGPHCYTYNVTDDFGCTYSEQVCLDVVPGVEFTDLTVLPTEICDGDNAVYTFTGTPNSIVTYNINGGANQTITLDATGNATLTLTGLTITTDINVTYMTAPSVPTTGNAIATVGGVNPNNSTGAILAAGTAANTANSTTINATNNTVTLTLANIVPAGTPITVSVAKNNTTGAVNIVDGPSTLLFNTGALNTLQHVTFIKGTTSNTIIVNRANGTVFLDGVSYSYNELGCDRPLNEVETVVVYAAPIVSVTPATCVADGSANVTNYNSSFNYIFTPLGPSIDATGNIINAVYGTIYTIALDNVTCATGAPVTFVVDEMLQNLATPLILSTPPTCLADGFSTITNYDATATYTFTPTGPSVDVTGLITGMTLNALYEVTASNATCTSVASAQFSNLPILVTPVVPTFSITAPTCIADGFARITNYDAAITYVFTPAGPSVDATGLISGMLFATNYEVAASNGSCTSVNSAIFTIDPMLVTPLVPTIDVTAPTCLADGFSTISNYDGTLTYVFNPAGPSVDATGLISGMTLNTLYEVTASNATCTSVASAQFSNLPILVTPVVPTVSITAPTCIADGFARITNYDAAITYVFTPVGPSVDATGLISGMLFATNYEVAASNGSCTSVNSAIFTIDPMLVTPLVPTIDVTAPTCLADGFSTISNYDGTLTYVFNPAGPSVDATGLISGMTLNTLYEVTASNATCTSVASAQFSNLPILVTPVVPTVSITAPTCIADGFARITNYDAAITYVFTPAGPSVDATGLISGMLFATNYEVAASNGSCTSVNSAIFTIDPMLVTPLVPSIDVTAPTCLADGFSTISNYDGTLTYVFNPAGPSVDATGLISGMTLNTLYEVTASNATCTSVASAQFSNLPILVTPVVPTFSITAPTCIADGFARITNYDAAITYVFTPAGPSVDATGLISGMLFATNYEVAASNGSCTSINSAIFTISQRLPQPTIFNITNNGPICIGSTATFTINATPNSQVDYSVDGNPVQTVAINSSGIGVVNVAGVTASTTINTISIFDGICSSNIALNSTVSLFADTTISLVSPASTENQTRCAGVTIDPIQYQVIGTATGVTVTGLPIGVTHNFNATTGLLTISGAVNNGGVYNYFITTSGGCNPQATESGSITITPRPTLTYTVTNTVCDGSTLDFVLSSNLPNTTFSWSATVSNISGSYSTTTNGDETNINQIATLTNPENVGTITMIIIPRANGCDGIPSNPITITVNPNPVIESVTVADNSVCSATNASNNVHVDIVGNISGITYTWTAITNGVNVVGGVTSGIITATSTTAALDLQVITSNPLVAGTIYFEVSSVRNGCPGNTLQSGVVTVNPNPGLPISSPIKTICSGNNSDLIVDVSPLIAGTELTWEVLTVVNVSGATPGTGIAPVTINDALTATTNTQGYVIYRVRSSLGECQGGYTDYRVNVNPAPMPKLVDGNICITAAGEVYQTYTLNTGLNDADYDFEWFDTNGDIIPGATSSTLVVDEAGTYSVIATNWLTGCSSDPLLASATATVTETLPATSMTVIQSEYFSDNATITVNVTGGSGTLMYSLDEGPLQSSNVFTGVSAGEHLVTVIDTEGCTFMTQKVNIIDYPNYFTPNGDGINDTWNISGLNQADAKLYIFDRYGKLIKQLSATEDSEGWDGTYNQELLPSTDYWFTLDYTENGVAKQFKAHFTMKR</sequence>
<dbReference type="Gene3D" id="2.60.120.200">
    <property type="match status" value="1"/>
</dbReference>
<feature type="domain" description="Fibronectin type-III" evidence="6">
    <location>
        <begin position="405"/>
        <end position="496"/>
    </location>
</feature>
<proteinExistence type="predicted"/>
<feature type="domain" description="Fibronectin type-III" evidence="6">
    <location>
        <begin position="187"/>
        <end position="276"/>
    </location>
</feature>
<evidence type="ECO:0000256" key="3">
    <source>
        <dbReference type="ARBA" id="ARBA00022801"/>
    </source>
</evidence>
<dbReference type="InterPro" id="IPR013783">
    <property type="entry name" value="Ig-like_fold"/>
</dbReference>
<dbReference type="PROSITE" id="PS51829">
    <property type="entry name" value="P_HOMO_B"/>
    <property type="match status" value="1"/>
</dbReference>
<dbReference type="SMART" id="SM00042">
    <property type="entry name" value="CUB"/>
    <property type="match status" value="2"/>
</dbReference>
<dbReference type="InterPro" id="IPR011628">
    <property type="entry name" value="Cleaved_adhesin"/>
</dbReference>